<dbReference type="EMBL" id="JASKYM010000009">
    <property type="protein sequence ID" value="MDK2564644.1"/>
    <property type="molecule type" value="Genomic_DNA"/>
</dbReference>
<dbReference type="RefSeq" id="WP_284133558.1">
    <property type="nucleotide sequence ID" value="NZ_JASKYM010000009.1"/>
</dbReference>
<accession>A0ABT7ECH8</accession>
<name>A0ABT7ECH8_9FIRM</name>
<comment type="caution">
    <text evidence="2">The sequence shown here is derived from an EMBL/GenBank/DDBJ whole genome shotgun (WGS) entry which is preliminary data.</text>
</comment>
<dbReference type="Proteomes" id="UP001301012">
    <property type="component" value="Unassembled WGS sequence"/>
</dbReference>
<evidence type="ECO:0000313" key="3">
    <source>
        <dbReference type="Proteomes" id="UP001301012"/>
    </source>
</evidence>
<dbReference type="PROSITE" id="PS51186">
    <property type="entry name" value="GNAT"/>
    <property type="match status" value="1"/>
</dbReference>
<protein>
    <submittedName>
        <fullName evidence="2">GNAT family N-acetyltransferase</fullName>
    </submittedName>
</protein>
<dbReference type="Gene3D" id="3.40.630.30">
    <property type="match status" value="1"/>
</dbReference>
<evidence type="ECO:0000313" key="2">
    <source>
        <dbReference type="EMBL" id="MDK2564644.1"/>
    </source>
</evidence>
<sequence length="142" mass="16314">MISLRDANKGDCDLLFSWVNDETVRKNSLNTSIVDLDSHIKWFNSKIESSNCKMFIIVKDDIEVGQIRIDIDGNIGTINYSIDCRYRKMGIGEFALNEIKNKLPKLKLSGTVKKENIASIRAFQKANYKQYDSGDIIKFLWN</sequence>
<dbReference type="SUPFAM" id="SSF55729">
    <property type="entry name" value="Acyl-CoA N-acyltransferases (Nat)"/>
    <property type="match status" value="1"/>
</dbReference>
<dbReference type="Pfam" id="PF13302">
    <property type="entry name" value="Acetyltransf_3"/>
    <property type="match status" value="1"/>
</dbReference>
<proteinExistence type="predicted"/>
<dbReference type="InterPro" id="IPR000182">
    <property type="entry name" value="GNAT_dom"/>
</dbReference>
<reference evidence="2 3" key="1">
    <citation type="submission" date="2023-05" db="EMBL/GenBank/DDBJ databases">
        <title>Rombocin, a short stable natural nisin variant, displays selective antimicrobial activity against Listeria monocytogenes and employs dual mode of action to kill target bacterial strains.</title>
        <authorList>
            <person name="Wambui J."/>
            <person name="Stephan R."/>
            <person name="Kuipers O.P."/>
        </authorList>
    </citation>
    <scope>NUCLEOTIDE SEQUENCE [LARGE SCALE GENOMIC DNA]</scope>
    <source>
        <strain evidence="2 3">RC002</strain>
    </source>
</reference>
<organism evidence="2 3">
    <name type="scientific">Romboutsia sedimentorum</name>
    <dbReference type="NCBI Taxonomy" id="1368474"/>
    <lineage>
        <taxon>Bacteria</taxon>
        <taxon>Bacillati</taxon>
        <taxon>Bacillota</taxon>
        <taxon>Clostridia</taxon>
        <taxon>Peptostreptococcales</taxon>
        <taxon>Peptostreptococcaceae</taxon>
        <taxon>Romboutsia</taxon>
    </lineage>
</organism>
<keyword evidence="3" id="KW-1185">Reference proteome</keyword>
<gene>
    <name evidence="2" type="ORF">QOZ84_13965</name>
</gene>
<evidence type="ECO:0000259" key="1">
    <source>
        <dbReference type="PROSITE" id="PS51186"/>
    </source>
</evidence>
<feature type="domain" description="N-acetyltransferase" evidence="1">
    <location>
        <begin position="2"/>
        <end position="142"/>
    </location>
</feature>
<dbReference type="InterPro" id="IPR016181">
    <property type="entry name" value="Acyl_CoA_acyltransferase"/>
</dbReference>